<comment type="caution">
    <text evidence="6">The sequence shown here is derived from an EMBL/GenBank/DDBJ whole genome shotgun (WGS) entry which is preliminary data.</text>
</comment>
<dbReference type="Gene3D" id="1.20.1050.10">
    <property type="match status" value="2"/>
</dbReference>
<dbReference type="FunFam" id="3.40.30.10:FF:000014">
    <property type="entry name" value="Tau class glutathione S-transferase"/>
    <property type="match status" value="1"/>
</dbReference>
<feature type="domain" description="GST C-terminal" evidence="5">
    <location>
        <begin position="91"/>
        <end position="281"/>
    </location>
</feature>
<feature type="domain" description="GST N-terminal" evidence="4">
    <location>
        <begin position="3"/>
        <end position="83"/>
    </location>
</feature>
<dbReference type="InterPro" id="IPR045073">
    <property type="entry name" value="Omega/Tau-like"/>
</dbReference>
<dbReference type="GO" id="GO:0006749">
    <property type="term" value="P:glutathione metabolic process"/>
    <property type="evidence" value="ECO:0007669"/>
    <property type="project" value="InterPro"/>
</dbReference>
<dbReference type="SUPFAM" id="SSF47616">
    <property type="entry name" value="GST C-terminal domain-like"/>
    <property type="match status" value="1"/>
</dbReference>
<evidence type="ECO:0000256" key="2">
    <source>
        <dbReference type="ARBA" id="ARBA00022679"/>
    </source>
</evidence>
<evidence type="ECO:0000313" key="7">
    <source>
        <dbReference type="Proteomes" id="UP000826271"/>
    </source>
</evidence>
<evidence type="ECO:0000259" key="4">
    <source>
        <dbReference type="PROSITE" id="PS50404"/>
    </source>
</evidence>
<reference evidence="6" key="1">
    <citation type="submission" date="2019-10" db="EMBL/GenBank/DDBJ databases">
        <authorList>
            <person name="Zhang R."/>
            <person name="Pan Y."/>
            <person name="Wang J."/>
            <person name="Ma R."/>
            <person name="Yu S."/>
        </authorList>
    </citation>
    <scope>NUCLEOTIDE SEQUENCE</scope>
    <source>
        <strain evidence="6">LA-IB0</strain>
        <tissue evidence="6">Leaf</tissue>
    </source>
</reference>
<protein>
    <recommendedName>
        <fullName evidence="1">glutathione transferase</fullName>
        <ecNumber evidence="1">2.5.1.18</ecNumber>
    </recommendedName>
</protein>
<proteinExistence type="predicted"/>
<dbReference type="CDD" id="cd03185">
    <property type="entry name" value="GST_C_Tau"/>
    <property type="match status" value="1"/>
</dbReference>
<dbReference type="PANTHER" id="PTHR11260:SF773">
    <property type="entry name" value="GLUTATHIONE S-TRANSFERASE U26"/>
    <property type="match status" value="1"/>
</dbReference>
<dbReference type="AlphaFoldDB" id="A0AAV6W4E0"/>
<dbReference type="Pfam" id="PF13410">
    <property type="entry name" value="GST_C_2"/>
    <property type="match status" value="1"/>
</dbReference>
<dbReference type="Gene3D" id="3.40.30.10">
    <property type="entry name" value="Glutaredoxin"/>
    <property type="match status" value="1"/>
</dbReference>
<dbReference type="SFLD" id="SFLDS00019">
    <property type="entry name" value="Glutathione_Transferase_(cytos"/>
    <property type="match status" value="1"/>
</dbReference>
<name>A0AAV6W4E0_9LAMI</name>
<evidence type="ECO:0000313" key="6">
    <source>
        <dbReference type="EMBL" id="KAG8364809.1"/>
    </source>
</evidence>
<dbReference type="PROSITE" id="PS50405">
    <property type="entry name" value="GST_CTER"/>
    <property type="match status" value="1"/>
</dbReference>
<keyword evidence="2" id="KW-0808">Transferase</keyword>
<dbReference type="Pfam" id="PF02798">
    <property type="entry name" value="GST_N"/>
    <property type="match status" value="1"/>
</dbReference>
<evidence type="ECO:0000256" key="1">
    <source>
        <dbReference type="ARBA" id="ARBA00012452"/>
    </source>
</evidence>
<dbReference type="InterPro" id="IPR045074">
    <property type="entry name" value="GST_C_Tau"/>
</dbReference>
<dbReference type="SFLD" id="SFLDG00358">
    <property type="entry name" value="Main_(cytGST)"/>
    <property type="match status" value="1"/>
</dbReference>
<evidence type="ECO:0000259" key="5">
    <source>
        <dbReference type="PROSITE" id="PS50405"/>
    </source>
</evidence>
<dbReference type="SUPFAM" id="SSF52833">
    <property type="entry name" value="Thioredoxin-like"/>
    <property type="match status" value="1"/>
</dbReference>
<dbReference type="PROSITE" id="PS50404">
    <property type="entry name" value="GST_NTER"/>
    <property type="match status" value="1"/>
</dbReference>
<dbReference type="InterPro" id="IPR004045">
    <property type="entry name" value="Glutathione_S-Trfase_N"/>
</dbReference>
<evidence type="ECO:0000256" key="3">
    <source>
        <dbReference type="ARBA" id="ARBA00047960"/>
    </source>
</evidence>
<dbReference type="GO" id="GO:0004364">
    <property type="term" value="F:glutathione transferase activity"/>
    <property type="evidence" value="ECO:0007669"/>
    <property type="project" value="UniProtKB-EC"/>
</dbReference>
<dbReference type="EC" id="2.5.1.18" evidence="1"/>
<dbReference type="GO" id="GO:0005737">
    <property type="term" value="C:cytoplasm"/>
    <property type="evidence" value="ECO:0007669"/>
    <property type="project" value="TreeGrafter"/>
</dbReference>
<accession>A0AAV6W4E0</accession>
<dbReference type="InterPro" id="IPR036282">
    <property type="entry name" value="Glutathione-S-Trfase_C_sf"/>
</dbReference>
<organism evidence="6 7">
    <name type="scientific">Buddleja alternifolia</name>
    <dbReference type="NCBI Taxonomy" id="168488"/>
    <lineage>
        <taxon>Eukaryota</taxon>
        <taxon>Viridiplantae</taxon>
        <taxon>Streptophyta</taxon>
        <taxon>Embryophyta</taxon>
        <taxon>Tracheophyta</taxon>
        <taxon>Spermatophyta</taxon>
        <taxon>Magnoliopsida</taxon>
        <taxon>eudicotyledons</taxon>
        <taxon>Gunneridae</taxon>
        <taxon>Pentapetalae</taxon>
        <taxon>asterids</taxon>
        <taxon>lamiids</taxon>
        <taxon>Lamiales</taxon>
        <taxon>Scrophulariaceae</taxon>
        <taxon>Buddlejeae</taxon>
        <taxon>Buddleja</taxon>
    </lineage>
</organism>
<sequence>MGDEVVLVDAYFSMFGMRVRMALAEKGVEYESREEDFPANKSALLLEMNPVQKKIPVLIHKGKPICESLIIVEYIDDVWKDNKSPLLLPSDPYKRAQARFWTDFIDKKPPSLQICRPQVGETGETFCRWGKRRNHLTSGESRAGLICRCGEAGGASMESLGGGGCGGSAVSESGRRIWLNNKGDELEAAKKDFLEALTLLEGELGNKPYFGGDNFGFLDVALITFYSWFHTYESCGNFSIEEHCPKLIAWAKRCMEKDSVSKSLADPNKVYDFVILLKKKFGVE</sequence>
<dbReference type="Proteomes" id="UP000826271">
    <property type="component" value="Unassembled WGS sequence"/>
</dbReference>
<dbReference type="FunFam" id="1.20.1050.10:FF:000068">
    <property type="entry name" value="Putative GST6 protein"/>
    <property type="match status" value="1"/>
</dbReference>
<dbReference type="PANTHER" id="PTHR11260">
    <property type="entry name" value="GLUTATHIONE S-TRANSFERASE, GST, SUPERFAMILY, GST DOMAIN CONTAINING"/>
    <property type="match status" value="1"/>
</dbReference>
<dbReference type="InterPro" id="IPR036249">
    <property type="entry name" value="Thioredoxin-like_sf"/>
</dbReference>
<dbReference type="InterPro" id="IPR010987">
    <property type="entry name" value="Glutathione-S-Trfase_C-like"/>
</dbReference>
<dbReference type="InterPro" id="IPR040079">
    <property type="entry name" value="Glutathione_S-Trfase"/>
</dbReference>
<dbReference type="EMBL" id="WHWC01000018">
    <property type="protein sequence ID" value="KAG8364809.1"/>
    <property type="molecule type" value="Genomic_DNA"/>
</dbReference>
<comment type="catalytic activity">
    <reaction evidence="3">
        <text>RX + glutathione = an S-substituted glutathione + a halide anion + H(+)</text>
        <dbReference type="Rhea" id="RHEA:16437"/>
        <dbReference type="ChEBI" id="CHEBI:15378"/>
        <dbReference type="ChEBI" id="CHEBI:16042"/>
        <dbReference type="ChEBI" id="CHEBI:17792"/>
        <dbReference type="ChEBI" id="CHEBI:57925"/>
        <dbReference type="ChEBI" id="CHEBI:90779"/>
        <dbReference type="EC" id="2.5.1.18"/>
    </reaction>
</comment>
<dbReference type="CDD" id="cd03058">
    <property type="entry name" value="GST_N_Tau"/>
    <property type="match status" value="1"/>
</dbReference>
<gene>
    <name evidence="6" type="ORF">BUALT_Bualt18G0037300</name>
</gene>
<keyword evidence="7" id="KW-1185">Reference proteome</keyword>